<dbReference type="InterPro" id="IPR017894">
    <property type="entry name" value="HTH_IS21_transposase_type"/>
</dbReference>
<dbReference type="EMBL" id="JBHFNR010000015">
    <property type="protein sequence ID" value="MFB2891576.1"/>
    <property type="molecule type" value="Genomic_DNA"/>
</dbReference>
<dbReference type="InterPro" id="IPR029261">
    <property type="entry name" value="Transposase_Znf"/>
</dbReference>
<dbReference type="Pfam" id="PF14690">
    <property type="entry name" value="Zn_ribbon_ISL3"/>
    <property type="match status" value="1"/>
</dbReference>
<name>A0ABV4XIN6_9CYAN</name>
<comment type="caution">
    <text evidence="2">The sequence shown here is derived from an EMBL/GenBank/DDBJ whole genome shotgun (WGS) entry which is preliminary data.</text>
</comment>
<evidence type="ECO:0000313" key="2">
    <source>
        <dbReference type="EMBL" id="MFB2891576.1"/>
    </source>
</evidence>
<evidence type="ECO:0000259" key="1">
    <source>
        <dbReference type="PROSITE" id="PS50531"/>
    </source>
</evidence>
<gene>
    <name evidence="2" type="ORF">ACE1CI_01395</name>
</gene>
<dbReference type="Gene3D" id="1.10.10.60">
    <property type="entry name" value="Homeodomain-like"/>
    <property type="match status" value="1"/>
</dbReference>
<keyword evidence="3" id="KW-1185">Reference proteome</keyword>
<dbReference type="PROSITE" id="PS50531">
    <property type="entry name" value="HTH_IS21"/>
    <property type="match status" value="1"/>
</dbReference>
<dbReference type="InterPro" id="IPR047951">
    <property type="entry name" value="Transpos_ISL3"/>
</dbReference>
<organism evidence="2 3">
    <name type="scientific">Floridaenema flaviceps BLCC-F50</name>
    <dbReference type="NCBI Taxonomy" id="3153642"/>
    <lineage>
        <taxon>Bacteria</taxon>
        <taxon>Bacillati</taxon>
        <taxon>Cyanobacteriota</taxon>
        <taxon>Cyanophyceae</taxon>
        <taxon>Oscillatoriophycideae</taxon>
        <taxon>Aerosakkonematales</taxon>
        <taxon>Aerosakkonemataceae</taxon>
        <taxon>Floridanema</taxon>
        <taxon>Floridanema flaviceps</taxon>
    </lineage>
</organism>
<dbReference type="InterPro" id="IPR002560">
    <property type="entry name" value="Transposase_DDE"/>
</dbReference>
<sequence length="562" mass="63489">MIVPSLLSHLLPGFSHFHLDEQVIESDAKRVSLSLSSTEMAASCPVCHHISHSVHSHYQRTVQDLNWADYSVTLFLCVRKFFCRNRACQRRIFCERLPELTAAWSRRTHRLTAQLQQVAVALGGSPGTWLLSRLGYSFSRDTLLRSLAKIPLPTFETPQQLGVDDFAFRKGQRYGTILVDLERHCPIALLEDRRASTLATWLQEHPGVQVLSRDRSTTYKSAMSEAAPNAVQVADRFHLLQNLTEALEDCFSERRSTLSAVEKAYRFDTPIDSLTDLDADADVDVDADVGVVASTPVTEASAVRSQRLEIYRRVWRLHSSGYSYGAIAQKTGVSVRTVQRYLKTTSFPERQPRCDRGRSLLLAPFQAFLLEQYHQGCRHLRSLFAQLQQLGYKGSYMTVCRFFQQLDLSHGVPVRRLPTIRTIPSLPARNLPPLTPRQAAFLVLRLSDSLSAEQQKLLSLLSQQPDVAPAIKLAQDFTVLVRQRQPHLLDAWLQQAIDCSFSPLVRFANGLVQDYHAVKAALTLSTSNGQVEGQVNRLKMLKRQMYGRAGLPLLQRRFLLLS</sequence>
<dbReference type="RefSeq" id="WP_413261253.1">
    <property type="nucleotide sequence ID" value="NZ_JBHFNR010000015.1"/>
</dbReference>
<reference evidence="2 3" key="1">
    <citation type="submission" date="2024-09" db="EMBL/GenBank/DDBJ databases">
        <title>Floridaenema gen nov. (Aerosakkonemataceae, Aerosakkonematales ord. nov., Cyanobacteria) from benthic tropical and subtropical fresh waters, with the description of four new species.</title>
        <authorList>
            <person name="Moretto J.A."/>
            <person name="Berthold D.E."/>
            <person name="Lefler F.W."/>
            <person name="Huang I.-S."/>
            <person name="Laughinghouse H. IV."/>
        </authorList>
    </citation>
    <scope>NUCLEOTIDE SEQUENCE [LARGE SCALE GENOMIC DNA]</scope>
    <source>
        <strain evidence="2 3">BLCC-F50</strain>
    </source>
</reference>
<feature type="domain" description="HTH IS21-type" evidence="1">
    <location>
        <begin position="309"/>
        <end position="373"/>
    </location>
</feature>
<dbReference type="Pfam" id="PF01610">
    <property type="entry name" value="DDE_Tnp_ISL3"/>
    <property type="match status" value="2"/>
</dbReference>
<accession>A0ABV4XIN6</accession>
<dbReference type="Proteomes" id="UP001576784">
    <property type="component" value="Unassembled WGS sequence"/>
</dbReference>
<evidence type="ECO:0000313" key="3">
    <source>
        <dbReference type="Proteomes" id="UP001576784"/>
    </source>
</evidence>
<dbReference type="PANTHER" id="PTHR33498">
    <property type="entry name" value="TRANSPOSASE FOR INSERTION SEQUENCE ELEMENT IS1557"/>
    <property type="match status" value="1"/>
</dbReference>
<dbReference type="NCBIfam" id="NF033550">
    <property type="entry name" value="transpos_ISL3"/>
    <property type="match status" value="1"/>
</dbReference>
<proteinExistence type="predicted"/>
<dbReference type="PANTHER" id="PTHR33498:SF1">
    <property type="entry name" value="TRANSPOSASE FOR INSERTION SEQUENCE ELEMENT IS1557"/>
    <property type="match status" value="1"/>
</dbReference>
<protein>
    <submittedName>
        <fullName evidence="2">ISL3 family transposase</fullName>
    </submittedName>
</protein>